<evidence type="ECO:0000313" key="10">
    <source>
        <dbReference type="EMBL" id="EIE83035.1"/>
    </source>
</evidence>
<dbReference type="GO" id="GO:0005634">
    <property type="term" value="C:nucleus"/>
    <property type="evidence" value="ECO:0007669"/>
    <property type="project" value="UniProtKB-ARBA"/>
</dbReference>
<evidence type="ECO:0000256" key="1">
    <source>
        <dbReference type="ARBA" id="ARBA00022679"/>
    </source>
</evidence>
<accession>I1C3K5</accession>
<dbReference type="Pfam" id="PF00665">
    <property type="entry name" value="rve"/>
    <property type="match status" value="1"/>
</dbReference>
<dbReference type="PROSITE" id="PS50994">
    <property type="entry name" value="INTEGRASE"/>
    <property type="match status" value="1"/>
</dbReference>
<dbReference type="EMBL" id="CH476736">
    <property type="protein sequence ID" value="EIE83035.1"/>
    <property type="molecule type" value="Genomic_DNA"/>
</dbReference>
<keyword evidence="6" id="KW-0695">RNA-directed DNA polymerase</keyword>
<dbReference type="Gene3D" id="3.30.420.10">
    <property type="entry name" value="Ribonuclease H-like superfamily/Ribonuclease H"/>
    <property type="match status" value="1"/>
</dbReference>
<organism evidence="10 11">
    <name type="scientific">Rhizopus delemar (strain RA 99-880 / ATCC MYA-4621 / FGSC 9543 / NRRL 43880)</name>
    <name type="common">Mucormycosis agent</name>
    <name type="synonym">Rhizopus arrhizus var. delemar</name>
    <dbReference type="NCBI Taxonomy" id="246409"/>
    <lineage>
        <taxon>Eukaryota</taxon>
        <taxon>Fungi</taxon>
        <taxon>Fungi incertae sedis</taxon>
        <taxon>Mucoromycota</taxon>
        <taxon>Mucoromycotina</taxon>
        <taxon>Mucoromycetes</taxon>
        <taxon>Mucorales</taxon>
        <taxon>Mucorineae</taxon>
        <taxon>Rhizopodaceae</taxon>
        <taxon>Rhizopus</taxon>
    </lineage>
</organism>
<evidence type="ECO:0008006" key="12">
    <source>
        <dbReference type="Google" id="ProtNLM"/>
    </source>
</evidence>
<dbReference type="InterPro" id="IPR041373">
    <property type="entry name" value="RT_RNaseH"/>
</dbReference>
<evidence type="ECO:0000259" key="9">
    <source>
        <dbReference type="PROSITE" id="PS50994"/>
    </source>
</evidence>
<keyword evidence="11" id="KW-1185">Reference proteome</keyword>
<dbReference type="GO" id="GO:0004519">
    <property type="term" value="F:endonuclease activity"/>
    <property type="evidence" value="ECO:0007669"/>
    <property type="project" value="UniProtKB-KW"/>
</dbReference>
<dbReference type="FunFam" id="3.30.70.270:FF:000020">
    <property type="entry name" value="Transposon Tf2-6 polyprotein-like Protein"/>
    <property type="match status" value="1"/>
</dbReference>
<dbReference type="InParanoid" id="I1C3K5"/>
<dbReference type="CDD" id="cd09274">
    <property type="entry name" value="RNase_HI_RT_Ty3"/>
    <property type="match status" value="1"/>
</dbReference>
<dbReference type="GO" id="GO:0003676">
    <property type="term" value="F:nucleic acid binding"/>
    <property type="evidence" value="ECO:0007669"/>
    <property type="project" value="InterPro"/>
</dbReference>
<dbReference type="SUPFAM" id="SSF53098">
    <property type="entry name" value="Ribonuclease H-like"/>
    <property type="match status" value="1"/>
</dbReference>
<dbReference type="Gene3D" id="3.10.10.10">
    <property type="entry name" value="HIV Type 1 Reverse Transcriptase, subunit A, domain 1"/>
    <property type="match status" value="1"/>
</dbReference>
<dbReference type="Pfam" id="PF03732">
    <property type="entry name" value="Retrotrans_gag"/>
    <property type="match status" value="1"/>
</dbReference>
<keyword evidence="3" id="KW-0540">Nuclease</keyword>
<feature type="region of interest" description="Disordered" evidence="7">
    <location>
        <begin position="1513"/>
        <end position="1536"/>
    </location>
</feature>
<dbReference type="Pfam" id="PF17921">
    <property type="entry name" value="Integrase_H2C2"/>
    <property type="match status" value="1"/>
</dbReference>
<keyword evidence="2" id="KW-0548">Nucleotidyltransferase</keyword>
<evidence type="ECO:0000259" key="8">
    <source>
        <dbReference type="PROSITE" id="PS50013"/>
    </source>
</evidence>
<keyword evidence="5" id="KW-0378">Hydrolase</keyword>
<dbReference type="PANTHER" id="PTHR37984:SF5">
    <property type="entry name" value="PROTEIN NYNRIN-LIKE"/>
    <property type="match status" value="1"/>
</dbReference>
<evidence type="ECO:0000256" key="2">
    <source>
        <dbReference type="ARBA" id="ARBA00022695"/>
    </source>
</evidence>
<feature type="domain" description="Chromo" evidence="8">
    <location>
        <begin position="1403"/>
        <end position="1452"/>
    </location>
</feature>
<dbReference type="GO" id="GO:0016787">
    <property type="term" value="F:hydrolase activity"/>
    <property type="evidence" value="ECO:0007669"/>
    <property type="project" value="UniProtKB-KW"/>
</dbReference>
<evidence type="ECO:0000313" key="11">
    <source>
        <dbReference type="Proteomes" id="UP000009138"/>
    </source>
</evidence>
<dbReference type="Gene3D" id="2.40.50.40">
    <property type="match status" value="1"/>
</dbReference>
<dbReference type="PROSITE" id="PS50013">
    <property type="entry name" value="CHROMO_2"/>
    <property type="match status" value="1"/>
</dbReference>
<feature type="compositionally biased region" description="Low complexity" evidence="7">
    <location>
        <begin position="389"/>
        <end position="405"/>
    </location>
</feature>
<keyword evidence="1" id="KW-0808">Transferase</keyword>
<dbReference type="InterPro" id="IPR043502">
    <property type="entry name" value="DNA/RNA_pol_sf"/>
</dbReference>
<evidence type="ECO:0000256" key="5">
    <source>
        <dbReference type="ARBA" id="ARBA00022801"/>
    </source>
</evidence>
<dbReference type="Gene3D" id="3.30.70.270">
    <property type="match status" value="2"/>
</dbReference>
<dbReference type="Gene3D" id="1.10.340.70">
    <property type="match status" value="1"/>
</dbReference>
<dbReference type="InterPro" id="IPR001584">
    <property type="entry name" value="Integrase_cat-core"/>
</dbReference>
<sequence>MSATGNSTPATPNAPAPIDYAMELINSPEQVADAVLKETEDYASSLNELSINEDNRAISSSSEDNLLEMKNAKRVAYDLLERVRVELTRMYANPQASMDEINQGREVVQQAKYRYNGIVELYNECKKNRMHKPMLSHAGNPRSAVNKEHTAQDEWSSFNNSKISRSELPILHLSVDKKDSDPDDWKYFNTVEIFFKTFERIFRINQVNILVHWRDYMALSIGEANLDWYQETIESHSPSYSWEEAKDIIRKHFENPAKAIEMFGRLLSSKQRNNETVSDFTARFNRLAQTAQCSDSNMLARIYINSLHDDLNLHIRTVLSSNYGATFLQDINSIREVEKLASGLEVHKHQPYAASTPYKHSKGERHGFKGAKRGHSESSNGDFIKKQKSSNGHFTSSSSSDSSSSKKCLYCKDTWFKGHKCMKFFAQKNKSTVRKIEKRKQNVKKLDHPSTKAWNEFAKRQSNNKKSSTDDELEDKMQLVKFYHKTGLINLAGKDNVVKRIGITEPLELKYNGKTFHHSFEIMDFNEDDKCNVILGLDILSHLGIALTGVAHNWDDNEVIFDDSIDDTVKPNNSPAGTELERSQFIEKIHPLLAENMNIPKDAFCTVPESIIHLPTEKGKIVNHKQYPIAYKLKPVLDEAINKWLDNGTITKAPDANGNKTGKRPCLDPRHINALLPDDKFPIPLITDIFHELSGSSIFTTLDLTAAFHRFKIHDEDQPKTAFTYNGQQVNLVLNVDKCHFAQSCVYLLGFCISAKGSSLDTRKLTNIEEWPRPTCGTDVQRFLGVVNYFREHIPKAAMLTAPLDHLRNSKIITEKDWTPLHQTHFEAIKKVLLSNVVLSQPDFRQPFFVATDASNYGIGAVLYQEHVELTSNVDSTDVVKNDNVLKDKGKKKTTIKYIGFMARSLSKSERNYSTTKRELLAIVFALKKFHKFLWGNPFTLYTDHKALTYLHTQKYANTMMMNWFDTILDYQFKVIHLPGMDNILPDHLSRLFPTDQMLRGSEQDTRTKNGIIHTAIRAIRSNKHKKFTVKKPAQYKQCDYMTPPKNERKQLMLRAHLMGHFGAENIVKVLHNDGLHWKNMIVDAVELVKSCVACQKHNITRKGYHPLRPVYSYLPGDHWSMDLAELPTTPNDNKYLLVLLDICTRFCILRCLPNKKAKTIAGTLVQVFSDFGYPRILQSDNGTEFKNVTMKLLTESTGIDHRLISPYHPQANGSAERWVKTAKIAIAKSVQGTGQDWDFYVPSVQLFINNKVSKRLNTPPFSLMFARKMNGFEDYRKKDPKKAVPLSYEELLERIDHMNQVVFPAIKDKTDKYVENMKKQFEKHNTIVDDFKEGSHVMAKVPTMTGSLNPVYDGPYTVIRKTRGGSYVLQDEMGLLMSRDYTPSELKPIDLHNINEDNEEVYEIEGIVDHRGRGNNRGFKVRWKGYSKDEDSWLTPDKITHTSTIENYMKRMGLHPQNKFKKDPVKNKPLIHKHNNEKGILHKATESLKSLYDKDTKVNQDNKYKLSKDINKTHNKHKRKAIDINDLRRSKRNRT</sequence>
<dbReference type="STRING" id="246409.I1C3K5"/>
<feature type="compositionally biased region" description="Basic residues" evidence="7">
    <location>
        <begin position="359"/>
        <end position="373"/>
    </location>
</feature>
<dbReference type="VEuPathDB" id="FungiDB:RO3G_07740"/>
<name>I1C3K5_RHIO9</name>
<feature type="domain" description="Integrase catalytic" evidence="9">
    <location>
        <begin position="1112"/>
        <end position="1269"/>
    </location>
</feature>
<keyword evidence="4" id="KW-0255">Endonuclease</keyword>
<dbReference type="InterPro" id="IPR016197">
    <property type="entry name" value="Chromo-like_dom_sf"/>
</dbReference>
<dbReference type="InterPro" id="IPR023780">
    <property type="entry name" value="Chromo_domain"/>
</dbReference>
<dbReference type="eggNOG" id="KOG0017">
    <property type="taxonomic scope" value="Eukaryota"/>
</dbReference>
<dbReference type="GO" id="GO:0003964">
    <property type="term" value="F:RNA-directed DNA polymerase activity"/>
    <property type="evidence" value="ECO:0007669"/>
    <property type="project" value="UniProtKB-KW"/>
</dbReference>
<dbReference type="SUPFAM" id="SSF54160">
    <property type="entry name" value="Chromo domain-like"/>
    <property type="match status" value="1"/>
</dbReference>
<dbReference type="OrthoDB" id="10267344at2759"/>
<dbReference type="InterPro" id="IPR036397">
    <property type="entry name" value="RNaseH_sf"/>
</dbReference>
<dbReference type="RefSeq" id="XP_067518431.1">
    <property type="nucleotide sequence ID" value="XM_067662330.1"/>
</dbReference>
<dbReference type="InterPro" id="IPR000953">
    <property type="entry name" value="Chromo/chromo_shadow_dom"/>
</dbReference>
<evidence type="ECO:0000256" key="3">
    <source>
        <dbReference type="ARBA" id="ARBA00022722"/>
    </source>
</evidence>
<proteinExistence type="predicted"/>
<dbReference type="SUPFAM" id="SSF56672">
    <property type="entry name" value="DNA/RNA polymerases"/>
    <property type="match status" value="1"/>
</dbReference>
<protein>
    <recommendedName>
        <fullName evidence="12">Reverse transcriptase</fullName>
    </recommendedName>
</protein>
<dbReference type="Pfam" id="PF00385">
    <property type="entry name" value="Chromo"/>
    <property type="match status" value="1"/>
</dbReference>
<dbReference type="PANTHER" id="PTHR37984">
    <property type="entry name" value="PROTEIN CBG26694"/>
    <property type="match status" value="1"/>
</dbReference>
<dbReference type="InterPro" id="IPR043128">
    <property type="entry name" value="Rev_trsase/Diguanyl_cyclase"/>
</dbReference>
<gene>
    <name evidence="10" type="ORF">RO3G_07740</name>
</gene>
<dbReference type="SMART" id="SM00298">
    <property type="entry name" value="CHROMO"/>
    <property type="match status" value="1"/>
</dbReference>
<dbReference type="Proteomes" id="UP000009138">
    <property type="component" value="Unassembled WGS sequence"/>
</dbReference>
<dbReference type="GO" id="GO:0015074">
    <property type="term" value="P:DNA integration"/>
    <property type="evidence" value="ECO:0007669"/>
    <property type="project" value="InterPro"/>
</dbReference>
<evidence type="ECO:0000256" key="4">
    <source>
        <dbReference type="ARBA" id="ARBA00022759"/>
    </source>
</evidence>
<dbReference type="GeneID" id="93614711"/>
<feature type="region of interest" description="Disordered" evidence="7">
    <location>
        <begin position="351"/>
        <end position="406"/>
    </location>
</feature>
<dbReference type="InterPro" id="IPR005162">
    <property type="entry name" value="Retrotrans_gag_dom"/>
</dbReference>
<evidence type="ECO:0000256" key="6">
    <source>
        <dbReference type="ARBA" id="ARBA00022918"/>
    </source>
</evidence>
<dbReference type="InterPro" id="IPR012337">
    <property type="entry name" value="RNaseH-like_sf"/>
</dbReference>
<dbReference type="InterPro" id="IPR050951">
    <property type="entry name" value="Retrovirus_Pol_polyprotein"/>
</dbReference>
<dbReference type="OMA" id="INSHRME"/>
<dbReference type="Pfam" id="PF17917">
    <property type="entry name" value="RT_RNaseH"/>
    <property type="match status" value="1"/>
</dbReference>
<reference evidence="10 11" key="1">
    <citation type="journal article" date="2009" name="PLoS Genet.">
        <title>Genomic analysis of the basal lineage fungus Rhizopus oryzae reveals a whole-genome duplication.</title>
        <authorList>
            <person name="Ma L.-J."/>
            <person name="Ibrahim A.S."/>
            <person name="Skory C."/>
            <person name="Grabherr M.G."/>
            <person name="Burger G."/>
            <person name="Butler M."/>
            <person name="Elias M."/>
            <person name="Idnurm A."/>
            <person name="Lang B.F."/>
            <person name="Sone T."/>
            <person name="Abe A."/>
            <person name="Calvo S.E."/>
            <person name="Corrochano L.M."/>
            <person name="Engels R."/>
            <person name="Fu J."/>
            <person name="Hansberg W."/>
            <person name="Kim J.-M."/>
            <person name="Kodira C.D."/>
            <person name="Koehrsen M.J."/>
            <person name="Liu B."/>
            <person name="Miranda-Saavedra D."/>
            <person name="O'Leary S."/>
            <person name="Ortiz-Castellanos L."/>
            <person name="Poulter R."/>
            <person name="Rodriguez-Romero J."/>
            <person name="Ruiz-Herrera J."/>
            <person name="Shen Y.-Q."/>
            <person name="Zeng Q."/>
            <person name="Galagan J."/>
            <person name="Birren B.W."/>
            <person name="Cuomo C.A."/>
            <person name="Wickes B.L."/>
        </authorList>
    </citation>
    <scope>NUCLEOTIDE SEQUENCE [LARGE SCALE GENOMIC DNA]</scope>
    <source>
        <strain evidence="11">RA 99-880 / ATCC MYA-4621 / FGSC 9543 / NRRL 43880</strain>
    </source>
</reference>
<evidence type="ECO:0000256" key="7">
    <source>
        <dbReference type="SAM" id="MobiDB-lite"/>
    </source>
</evidence>
<dbReference type="InterPro" id="IPR041588">
    <property type="entry name" value="Integrase_H2C2"/>
</dbReference>